<proteinExistence type="predicted"/>
<comment type="caution">
    <text evidence="2">The sequence shown here is derived from an EMBL/GenBank/DDBJ whole genome shotgun (WGS) entry which is preliminary data.</text>
</comment>
<keyword evidence="3" id="KW-1185">Reference proteome</keyword>
<accession>A0AAP0P0E2</accession>
<feature type="transmembrane region" description="Helical" evidence="1">
    <location>
        <begin position="6"/>
        <end position="29"/>
    </location>
</feature>
<sequence length="52" mass="5986">MSYFNHIRSISFSLSLSLYVYVSFAKVLMIKDGFDMKIQLVLHLMIDDIKGG</sequence>
<dbReference type="AlphaFoldDB" id="A0AAP0P0E2"/>
<keyword evidence="1" id="KW-0472">Membrane</keyword>
<name>A0AAP0P0E2_9MAGN</name>
<dbReference type="Proteomes" id="UP001419268">
    <property type="component" value="Unassembled WGS sequence"/>
</dbReference>
<keyword evidence="1" id="KW-0812">Transmembrane</keyword>
<evidence type="ECO:0000313" key="3">
    <source>
        <dbReference type="Proteomes" id="UP001419268"/>
    </source>
</evidence>
<gene>
    <name evidence="2" type="ORF">Scep_015468</name>
</gene>
<reference evidence="2 3" key="1">
    <citation type="submission" date="2024-01" db="EMBL/GenBank/DDBJ databases">
        <title>Genome assemblies of Stephania.</title>
        <authorList>
            <person name="Yang L."/>
        </authorList>
    </citation>
    <scope>NUCLEOTIDE SEQUENCE [LARGE SCALE GENOMIC DNA]</scope>
    <source>
        <strain evidence="2">JXDWG</strain>
        <tissue evidence="2">Leaf</tissue>
    </source>
</reference>
<dbReference type="EMBL" id="JBBNAG010000006">
    <property type="protein sequence ID" value="KAK9126622.1"/>
    <property type="molecule type" value="Genomic_DNA"/>
</dbReference>
<evidence type="ECO:0000256" key="1">
    <source>
        <dbReference type="SAM" id="Phobius"/>
    </source>
</evidence>
<evidence type="ECO:0000313" key="2">
    <source>
        <dbReference type="EMBL" id="KAK9126622.1"/>
    </source>
</evidence>
<protein>
    <submittedName>
        <fullName evidence="2">Uncharacterized protein</fullName>
    </submittedName>
</protein>
<keyword evidence="1" id="KW-1133">Transmembrane helix</keyword>
<organism evidence="2 3">
    <name type="scientific">Stephania cephalantha</name>
    <dbReference type="NCBI Taxonomy" id="152367"/>
    <lineage>
        <taxon>Eukaryota</taxon>
        <taxon>Viridiplantae</taxon>
        <taxon>Streptophyta</taxon>
        <taxon>Embryophyta</taxon>
        <taxon>Tracheophyta</taxon>
        <taxon>Spermatophyta</taxon>
        <taxon>Magnoliopsida</taxon>
        <taxon>Ranunculales</taxon>
        <taxon>Menispermaceae</taxon>
        <taxon>Menispermoideae</taxon>
        <taxon>Cissampelideae</taxon>
        <taxon>Stephania</taxon>
    </lineage>
</organism>